<protein>
    <submittedName>
        <fullName evidence="1">(salmon louse) hypothetical protein</fullName>
    </submittedName>
</protein>
<gene>
    <name evidence="1" type="ORF">LSAA_4332</name>
</gene>
<evidence type="ECO:0000313" key="1">
    <source>
        <dbReference type="EMBL" id="CAF2827597.1"/>
    </source>
</evidence>
<dbReference type="AlphaFoldDB" id="A0A7R8CHY0"/>
<evidence type="ECO:0000313" key="2">
    <source>
        <dbReference type="Proteomes" id="UP000675881"/>
    </source>
</evidence>
<reference evidence="1" key="1">
    <citation type="submission" date="2021-02" db="EMBL/GenBank/DDBJ databases">
        <authorList>
            <person name="Bekaert M."/>
        </authorList>
    </citation>
    <scope>NUCLEOTIDE SEQUENCE</scope>
    <source>
        <strain evidence="1">IoA-00</strain>
    </source>
</reference>
<sequence>MQLVGFKRDLNALSSQKTDICLLLSLLSVIVISEKIMSREPKRTNTASGLIGLWNSRVVMAPVLGATMNYNPSSSTSSPPPRRIAAAGGVGEESSNNVEGQNFCNIFLLYNM</sequence>
<dbReference type="EMBL" id="HG994592">
    <property type="protein sequence ID" value="CAF2827597.1"/>
    <property type="molecule type" value="Genomic_DNA"/>
</dbReference>
<dbReference type="OrthoDB" id="10017054at2759"/>
<accession>A0A7R8CHY0</accession>
<dbReference type="Proteomes" id="UP000675881">
    <property type="component" value="Chromosome 13"/>
</dbReference>
<organism evidence="1 2">
    <name type="scientific">Lepeophtheirus salmonis</name>
    <name type="common">Salmon louse</name>
    <name type="synonym">Caligus salmonis</name>
    <dbReference type="NCBI Taxonomy" id="72036"/>
    <lineage>
        <taxon>Eukaryota</taxon>
        <taxon>Metazoa</taxon>
        <taxon>Ecdysozoa</taxon>
        <taxon>Arthropoda</taxon>
        <taxon>Crustacea</taxon>
        <taxon>Multicrustacea</taxon>
        <taxon>Hexanauplia</taxon>
        <taxon>Copepoda</taxon>
        <taxon>Siphonostomatoida</taxon>
        <taxon>Caligidae</taxon>
        <taxon>Lepeophtheirus</taxon>
    </lineage>
</organism>
<keyword evidence="2" id="KW-1185">Reference proteome</keyword>
<proteinExistence type="predicted"/>
<name>A0A7R8CHY0_LEPSM</name>